<dbReference type="GO" id="GO:0005829">
    <property type="term" value="C:cytosol"/>
    <property type="evidence" value="ECO:0007669"/>
    <property type="project" value="UniProtKB-ARBA"/>
</dbReference>
<evidence type="ECO:0000256" key="1">
    <source>
        <dbReference type="ARBA" id="ARBA00001917"/>
    </source>
</evidence>
<evidence type="ECO:0000256" key="4">
    <source>
        <dbReference type="SAM" id="MobiDB-lite"/>
    </source>
</evidence>
<keyword evidence="7" id="KW-1185">Reference proteome</keyword>
<evidence type="ECO:0000256" key="2">
    <source>
        <dbReference type="ARBA" id="ARBA00005979"/>
    </source>
</evidence>
<dbReference type="InterPro" id="IPR045247">
    <property type="entry name" value="Oye-like"/>
</dbReference>
<dbReference type="SUPFAM" id="SSF51395">
    <property type="entry name" value="FMN-linked oxidoreductases"/>
    <property type="match status" value="1"/>
</dbReference>
<protein>
    <submittedName>
        <fullName evidence="6">Alkene reductase</fullName>
    </submittedName>
</protein>
<dbReference type="GO" id="GO:0016628">
    <property type="term" value="F:oxidoreductase activity, acting on the CH-CH group of donors, NAD or NADP as acceptor"/>
    <property type="evidence" value="ECO:0007669"/>
    <property type="project" value="UniProtKB-ARBA"/>
</dbReference>
<comment type="similarity">
    <text evidence="2">Belongs to the NADH:flavin oxidoreductase/NADH oxidase family.</text>
</comment>
<dbReference type="InterPro" id="IPR013785">
    <property type="entry name" value="Aldolase_TIM"/>
</dbReference>
<dbReference type="InterPro" id="IPR001155">
    <property type="entry name" value="OxRdtase_FMN_N"/>
</dbReference>
<comment type="caution">
    <text evidence="6">The sequence shown here is derived from an EMBL/GenBank/DDBJ whole genome shotgun (WGS) entry which is preliminary data.</text>
</comment>
<dbReference type="PANTHER" id="PTHR22893:SF91">
    <property type="entry name" value="NADPH DEHYDROGENASE 2-RELATED"/>
    <property type="match status" value="1"/>
</dbReference>
<dbReference type="EMBL" id="REFV01000006">
    <property type="protein sequence ID" value="RMB59463.1"/>
    <property type="molecule type" value="Genomic_DNA"/>
</dbReference>
<evidence type="ECO:0000256" key="3">
    <source>
        <dbReference type="ARBA" id="ARBA00023002"/>
    </source>
</evidence>
<dbReference type="Proteomes" id="UP000281985">
    <property type="component" value="Unassembled WGS sequence"/>
</dbReference>
<keyword evidence="3" id="KW-0560">Oxidoreductase</keyword>
<dbReference type="OrthoDB" id="9772736at2"/>
<gene>
    <name evidence="6" type="ORF">EAX61_07710</name>
</gene>
<accession>A0A3M0GD06</accession>
<dbReference type="FunFam" id="3.20.20.70:FF:000059">
    <property type="entry name" value="N-ethylmaleimide reductase, FMN-linked"/>
    <property type="match status" value="1"/>
</dbReference>
<dbReference type="GO" id="GO:0010181">
    <property type="term" value="F:FMN binding"/>
    <property type="evidence" value="ECO:0007669"/>
    <property type="project" value="InterPro"/>
</dbReference>
<sequence length="367" mass="40606">MSTEKNIFEPYTLGNIQLKNRIVMCPLTRSRATADHIPTPIMAAYYGERATAGLIITEGTAPSPNGVGYPRIPGIYNEEQVQHWKVVTDAVHTNGGKIFLQMMHTGRVSHPDNMPEGSTVYAPSAIQPEETKMYVDGKGELEIPKPTAMEVEDIKHVIEEYAQAAKNAIAAGFDGVEVHAANGYLLDQFQNPGTNTRTDSYGGSDENRCRLTLEVIDSVVTAIGKEKVGIRISPNGAMNDLGPFEGQKETYTYLTEELAKRDIVYMHLVNHEAMGAPALPYNIREMVRSTFPNTVILSGGYDKESANNDVQDDKGDLVAFGRPFISNPDLVYRMKENEQLADPNPDTFYTPGKEGYIDYPRLEPVQK</sequence>
<name>A0A3M0GD06_9FLAO</name>
<reference evidence="6 7" key="1">
    <citation type="submission" date="2018-10" db="EMBL/GenBank/DDBJ databases">
        <title>Dokdonia luteus sp. nov., isolated from sea water.</title>
        <authorList>
            <person name="Zhou L.Y."/>
            <person name="Du Z.J."/>
        </authorList>
    </citation>
    <scope>NUCLEOTIDE SEQUENCE [LARGE SCALE GENOMIC DNA]</scope>
    <source>
        <strain evidence="6 7">SH27</strain>
    </source>
</reference>
<comment type="cofactor">
    <cofactor evidence="1">
        <name>FMN</name>
        <dbReference type="ChEBI" id="CHEBI:58210"/>
    </cofactor>
</comment>
<proteinExistence type="inferred from homology"/>
<dbReference type="Gene3D" id="3.20.20.70">
    <property type="entry name" value="Aldolase class I"/>
    <property type="match status" value="1"/>
</dbReference>
<organism evidence="6 7">
    <name type="scientific">Dokdonia sinensis</name>
    <dbReference type="NCBI Taxonomy" id="2479847"/>
    <lineage>
        <taxon>Bacteria</taxon>
        <taxon>Pseudomonadati</taxon>
        <taxon>Bacteroidota</taxon>
        <taxon>Flavobacteriia</taxon>
        <taxon>Flavobacteriales</taxon>
        <taxon>Flavobacteriaceae</taxon>
        <taxon>Dokdonia</taxon>
    </lineage>
</organism>
<dbReference type="RefSeq" id="WP_121917101.1">
    <property type="nucleotide sequence ID" value="NZ_REFV01000006.1"/>
</dbReference>
<dbReference type="CDD" id="cd02933">
    <property type="entry name" value="OYE_like_FMN"/>
    <property type="match status" value="1"/>
</dbReference>
<evidence type="ECO:0000313" key="6">
    <source>
        <dbReference type="EMBL" id="RMB59463.1"/>
    </source>
</evidence>
<dbReference type="PANTHER" id="PTHR22893">
    <property type="entry name" value="NADH OXIDOREDUCTASE-RELATED"/>
    <property type="match status" value="1"/>
</dbReference>
<feature type="domain" description="NADH:flavin oxidoreductase/NADH oxidase N-terminal" evidence="5">
    <location>
        <begin position="7"/>
        <end position="338"/>
    </location>
</feature>
<dbReference type="Pfam" id="PF00724">
    <property type="entry name" value="Oxidored_FMN"/>
    <property type="match status" value="1"/>
</dbReference>
<evidence type="ECO:0000259" key="5">
    <source>
        <dbReference type="Pfam" id="PF00724"/>
    </source>
</evidence>
<dbReference type="AlphaFoldDB" id="A0A3M0GD06"/>
<evidence type="ECO:0000313" key="7">
    <source>
        <dbReference type="Proteomes" id="UP000281985"/>
    </source>
</evidence>
<feature type="region of interest" description="Disordered" evidence="4">
    <location>
        <begin position="341"/>
        <end position="367"/>
    </location>
</feature>